<dbReference type="AlphaFoldDB" id="A0A1F8AJ70"/>
<dbReference type="GeneID" id="34443538"/>
<dbReference type="Proteomes" id="UP000179179">
    <property type="component" value="Unassembled WGS sequence"/>
</dbReference>
<dbReference type="InterPro" id="IPR007219">
    <property type="entry name" value="XnlR_reg_dom"/>
</dbReference>
<feature type="compositionally biased region" description="Basic and acidic residues" evidence="5">
    <location>
        <begin position="584"/>
        <end position="598"/>
    </location>
</feature>
<dbReference type="STRING" id="109264.A0A1F8AJ70"/>
<dbReference type="GO" id="GO:0003677">
    <property type="term" value="F:DNA binding"/>
    <property type="evidence" value="ECO:0007669"/>
    <property type="project" value="InterPro"/>
</dbReference>
<evidence type="ECO:0000313" key="8">
    <source>
        <dbReference type="Proteomes" id="UP000179179"/>
    </source>
</evidence>
<dbReference type="Pfam" id="PF04082">
    <property type="entry name" value="Fungal_trans"/>
    <property type="match status" value="1"/>
</dbReference>
<reference evidence="7 8" key="1">
    <citation type="journal article" date="2016" name="Genome Biol. Evol.">
        <title>Draft genome sequence of an aflatoxigenic Aspergillus species, A. bombycis.</title>
        <authorList>
            <person name="Moore G.G."/>
            <person name="Mack B.M."/>
            <person name="Beltz S.B."/>
            <person name="Gilbert M.K."/>
        </authorList>
    </citation>
    <scope>NUCLEOTIDE SEQUENCE [LARGE SCALE GENOMIC DNA]</scope>
    <source>
        <strain evidence="8">NRRL 26010</strain>
    </source>
</reference>
<keyword evidence="8" id="KW-1185">Reference proteome</keyword>
<keyword evidence="2" id="KW-0805">Transcription regulation</keyword>
<evidence type="ECO:0000256" key="1">
    <source>
        <dbReference type="ARBA" id="ARBA00004123"/>
    </source>
</evidence>
<dbReference type="PANTHER" id="PTHR31001:SF85">
    <property type="entry name" value="ZN(II)2CYS6 TRANSCRIPTION FACTOR (EUROFUNG)"/>
    <property type="match status" value="1"/>
</dbReference>
<evidence type="ECO:0000256" key="3">
    <source>
        <dbReference type="ARBA" id="ARBA00023163"/>
    </source>
</evidence>
<organism evidence="7 8">
    <name type="scientific">Aspergillus bombycis</name>
    <dbReference type="NCBI Taxonomy" id="109264"/>
    <lineage>
        <taxon>Eukaryota</taxon>
        <taxon>Fungi</taxon>
        <taxon>Dikarya</taxon>
        <taxon>Ascomycota</taxon>
        <taxon>Pezizomycotina</taxon>
        <taxon>Eurotiomycetes</taxon>
        <taxon>Eurotiomycetidae</taxon>
        <taxon>Eurotiales</taxon>
        <taxon>Aspergillaceae</taxon>
        <taxon>Aspergillus</taxon>
    </lineage>
</organism>
<feature type="domain" description="Xylanolytic transcriptional activator regulatory" evidence="6">
    <location>
        <begin position="255"/>
        <end position="328"/>
    </location>
</feature>
<gene>
    <name evidence="7" type="ORF">ABOM_000148</name>
</gene>
<accession>A0A1F8AJ70</accession>
<dbReference type="GO" id="GO:0006351">
    <property type="term" value="P:DNA-templated transcription"/>
    <property type="evidence" value="ECO:0007669"/>
    <property type="project" value="InterPro"/>
</dbReference>
<dbReference type="SMART" id="SM00906">
    <property type="entry name" value="Fungal_trans"/>
    <property type="match status" value="1"/>
</dbReference>
<protein>
    <submittedName>
        <fullName evidence="7">C6 transcription factor</fullName>
    </submittedName>
</protein>
<name>A0A1F8AJ70_9EURO</name>
<dbReference type="GO" id="GO:0005634">
    <property type="term" value="C:nucleus"/>
    <property type="evidence" value="ECO:0007669"/>
    <property type="project" value="UniProtKB-SubCell"/>
</dbReference>
<dbReference type="CDD" id="cd12148">
    <property type="entry name" value="fungal_TF_MHR"/>
    <property type="match status" value="1"/>
</dbReference>
<evidence type="ECO:0000259" key="6">
    <source>
        <dbReference type="SMART" id="SM00906"/>
    </source>
</evidence>
<evidence type="ECO:0000256" key="5">
    <source>
        <dbReference type="SAM" id="MobiDB-lite"/>
    </source>
</evidence>
<dbReference type="RefSeq" id="XP_022395052.1">
    <property type="nucleotide sequence ID" value="XM_022527278.1"/>
</dbReference>
<dbReference type="EMBL" id="LYCR01000001">
    <property type="protein sequence ID" value="OGM51335.1"/>
    <property type="molecule type" value="Genomic_DNA"/>
</dbReference>
<feature type="region of interest" description="Disordered" evidence="5">
    <location>
        <begin position="33"/>
        <end position="70"/>
    </location>
</feature>
<proteinExistence type="predicted"/>
<evidence type="ECO:0000313" key="7">
    <source>
        <dbReference type="EMBL" id="OGM51335.1"/>
    </source>
</evidence>
<keyword evidence="4" id="KW-0539">Nucleus</keyword>
<feature type="region of interest" description="Disordered" evidence="5">
    <location>
        <begin position="584"/>
        <end position="607"/>
    </location>
</feature>
<comment type="subcellular location">
    <subcellularLocation>
        <location evidence="1">Nucleus</location>
    </subcellularLocation>
</comment>
<dbReference type="InterPro" id="IPR050613">
    <property type="entry name" value="Sec_Metabolite_Reg"/>
</dbReference>
<dbReference type="OrthoDB" id="2269373at2759"/>
<comment type="caution">
    <text evidence="7">The sequence shown here is derived from an EMBL/GenBank/DDBJ whole genome shotgun (WGS) entry which is preliminary data.</text>
</comment>
<dbReference type="GO" id="GO:0008270">
    <property type="term" value="F:zinc ion binding"/>
    <property type="evidence" value="ECO:0007669"/>
    <property type="project" value="InterPro"/>
</dbReference>
<evidence type="ECO:0000256" key="4">
    <source>
        <dbReference type="ARBA" id="ARBA00023242"/>
    </source>
</evidence>
<sequence>MRGKRKRTKPHREGLHAKLKRYEELLKSYGVEFEPSGDFDASRSETASQSDVQVDEDAVPPSQRSNLEETKPRLIIDKGTSRYFDCAPWSNLGNGLHHPEVGEPTDESNIQDNEMFFEPEQIDKPENLANFHLSLQTFPKLKEIYLDRVDPMIKILHFPTFWTAAIDGLRDPQNMSTDLEAVIFAFYLATISTLKEDECQNLFGAGKSVMYSRYRLAARQALMNAEFLSTSSPITLRAYALFMTCVRKSYKCDTLFVLSGVAIRLARKMGLHRDSSALGLSPFETEMRRRLWWHLAYVDFRLADVLGTKPSLDISCSDNPMPLNVEDEDLDPDMVNPPLERHGITTNTPCLIKYEFMESLRKFSTSCPSELRWEAISSPDITIMEKDSMISHIEDRLEMKYLRYCDPSDSLHTFVSVMVRTSICKMKLLAHNPRQFANNPIKVSQNDRNIFFANAMKLLDYIIFMQEGSHGLEKYTWHLGTSVLWNVILYVLIEVRHRKTGSDVDKAWRLIGTVFSYYPQVFEESTGPVYTALGKWTLEVWDDYVAALKAASLPEPWAPDYINAIGRCRRPAIESPSKAKVRAVESEPTTRETCDPDRIQSPSHEGNLDEETLDFYNFPSLLSFEMDPNEWVQWEQLVAEQGNFAQGNSM</sequence>
<dbReference type="PANTHER" id="PTHR31001">
    <property type="entry name" value="UNCHARACTERIZED TRANSCRIPTIONAL REGULATORY PROTEIN"/>
    <property type="match status" value="1"/>
</dbReference>
<evidence type="ECO:0000256" key="2">
    <source>
        <dbReference type="ARBA" id="ARBA00023015"/>
    </source>
</evidence>
<keyword evidence="3" id="KW-0804">Transcription</keyword>